<evidence type="ECO:0000256" key="1">
    <source>
        <dbReference type="SAM" id="Coils"/>
    </source>
</evidence>
<evidence type="ECO:0000259" key="3">
    <source>
        <dbReference type="Pfam" id="PF22055"/>
    </source>
</evidence>
<dbReference type="GeneID" id="93982653"/>
<keyword evidence="1" id="KW-0175">Coiled coil</keyword>
<feature type="region of interest" description="Disordered" evidence="2">
    <location>
        <begin position="63"/>
        <end position="99"/>
    </location>
</feature>
<name>A0A0K1XFI3_9GAMM</name>
<sequence length="124" mass="14459">MSLIINNYRETKKRLQELQESLEAMKNDTRLANELEFEEKLRTLMADYSKSLQDIIQIIDPSAASNTAAPARQSAPRRTRKTKRYVNPHTNDVIETKGGNHKELKQWKARWGNDEVESWMTLLD</sequence>
<dbReference type="Proteomes" id="UP001173465">
    <property type="component" value="Unassembled WGS sequence"/>
</dbReference>
<dbReference type="EMBL" id="JACANB010000004">
    <property type="protein sequence ID" value="MDM1696404.1"/>
    <property type="molecule type" value="Genomic_DNA"/>
</dbReference>
<feature type="domain" description="MvaT DNA-binding" evidence="3">
    <location>
        <begin position="83"/>
        <end position="119"/>
    </location>
</feature>
<reference evidence="5" key="3">
    <citation type="journal article" date="2022" name="Sci. Total Environ.">
        <title>Prevalence, transmission, and molecular epidemiology of tet(X)-positive bacteria among humans, animals, and environmental niches in China: An epidemiological, and genomic-based study.</title>
        <authorList>
            <person name="Dong N."/>
            <person name="Zeng Y."/>
            <person name="Cai C."/>
            <person name="Sun C."/>
            <person name="Lu J."/>
            <person name="Liu C."/>
            <person name="Zhou H."/>
            <person name="Sun Q."/>
            <person name="Shu L."/>
            <person name="Wang H."/>
            <person name="Wang Y."/>
            <person name="Wang S."/>
            <person name="Wu C."/>
            <person name="Chan E.W."/>
            <person name="Chen G."/>
            <person name="Shen Z."/>
            <person name="Chen S."/>
            <person name="Zhang R."/>
        </authorList>
    </citation>
    <scope>NUCLEOTIDE SEQUENCE</scope>
    <source>
        <strain evidence="5">DF46-2-2</strain>
    </source>
</reference>
<gene>
    <name evidence="4" type="ORF">AKN88_09535</name>
    <name evidence="5" type="ORF">HX099_06970</name>
</gene>
<dbReference type="InterPro" id="IPR035616">
    <property type="entry name" value="MvaT_DBD"/>
</dbReference>
<dbReference type="NCBIfam" id="NF041859">
    <property type="entry name" value="silencer_MvaTU"/>
    <property type="match status" value="1"/>
</dbReference>
<dbReference type="RefSeq" id="WP_053101441.1">
    <property type="nucleotide sequence ID" value="NZ_CP012358.1"/>
</dbReference>
<dbReference type="OrthoDB" id="6367018at2"/>
<reference evidence="4 6" key="1">
    <citation type="journal article" date="2015" name="Genome Announc.">
        <title>Genome Sequences of Oblitimonas alkaliphila gen. nov. sp. nov. (Proposed), a Novel Bacterium of the Pseudomonadaceae Family.</title>
        <authorList>
            <person name="Lauer A.C."/>
            <person name="Nicholson A.C."/>
            <person name="Humrighouse B.W."/>
            <person name="Emery B."/>
            <person name="Drobish A."/>
            <person name="Juieng P."/>
            <person name="Loparev V."/>
            <person name="McQuiston J.R."/>
        </authorList>
    </citation>
    <scope>NUCLEOTIDE SEQUENCE [LARGE SCALE GENOMIC DNA]</scope>
    <source>
        <strain evidence="4 6">E5571</strain>
    </source>
</reference>
<keyword evidence="6" id="KW-1185">Reference proteome</keyword>
<dbReference type="EMBL" id="CP012365">
    <property type="protein sequence ID" value="AKX60140.1"/>
    <property type="molecule type" value="Genomic_DNA"/>
</dbReference>
<accession>A0A0K1XFI3</accession>
<organism evidence="4 6">
    <name type="scientific">Thiopseudomonas alkaliphila</name>
    <dbReference type="NCBI Taxonomy" id="1697053"/>
    <lineage>
        <taxon>Bacteria</taxon>
        <taxon>Pseudomonadati</taxon>
        <taxon>Pseudomonadota</taxon>
        <taxon>Gammaproteobacteria</taxon>
        <taxon>Pseudomonadales</taxon>
        <taxon>Pseudomonadaceae</taxon>
        <taxon>Thiopseudomonas</taxon>
    </lineage>
</organism>
<dbReference type="STRING" id="1697053.AKN87_00030"/>
<dbReference type="AlphaFoldDB" id="A0A0K1XFI3"/>
<dbReference type="CDD" id="cd16170">
    <property type="entry name" value="MvaT_DBD"/>
    <property type="match status" value="1"/>
</dbReference>
<proteinExistence type="predicted"/>
<feature type="coiled-coil region" evidence="1">
    <location>
        <begin position="1"/>
        <end position="35"/>
    </location>
</feature>
<evidence type="ECO:0000256" key="2">
    <source>
        <dbReference type="SAM" id="MobiDB-lite"/>
    </source>
</evidence>
<feature type="compositionally biased region" description="Basic residues" evidence="2">
    <location>
        <begin position="75"/>
        <end position="86"/>
    </location>
</feature>
<dbReference type="Proteomes" id="UP000063953">
    <property type="component" value="Chromosome"/>
</dbReference>
<reference evidence="5" key="2">
    <citation type="submission" date="2020-06" db="EMBL/GenBank/DDBJ databases">
        <authorList>
            <person name="Dong N."/>
        </authorList>
    </citation>
    <scope>NUCLEOTIDE SEQUENCE</scope>
    <source>
        <strain evidence="5">DF46-2-2</strain>
    </source>
</reference>
<evidence type="ECO:0000313" key="5">
    <source>
        <dbReference type="EMBL" id="MDM1696404.1"/>
    </source>
</evidence>
<protein>
    <submittedName>
        <fullName evidence="5">DNA binding protein</fullName>
    </submittedName>
    <submittedName>
        <fullName evidence="4">H-NS histone</fullName>
    </submittedName>
</protein>
<dbReference type="Pfam" id="PF22055">
    <property type="entry name" value="MvaT_DBD"/>
    <property type="match status" value="1"/>
</dbReference>
<evidence type="ECO:0000313" key="4">
    <source>
        <dbReference type="EMBL" id="AKX60140.1"/>
    </source>
</evidence>
<dbReference type="KEGG" id="pbb:AKN87_00030"/>
<evidence type="ECO:0000313" key="6">
    <source>
        <dbReference type="Proteomes" id="UP000063953"/>
    </source>
</evidence>